<dbReference type="Proteomes" id="UP000193396">
    <property type="component" value="Unassembled WGS sequence"/>
</dbReference>
<name>A0A1Y2LEF0_9PROT</name>
<sequence length="265" mass="28766">MSFRYPVLLVAAHGTQHPGSVPGGMFCAQLQRLLPGFDIRLAFLRNAPTVGNVLQSVSQEPGLDVLLFPLFFARSSIVSDELPALTSRAGLEPHRLLPSASYLPGFVNMLANRVITRLASGGNSRGDGEKTAVFLVSHGQKRETCSSPEMCELRNSVAQVLTHHEIHNVQLDGQPSLADWRDLTNCRKALFVPLFAGDGLHCRQDIPDGIDVRPDEIANILAPVGTWQELSSLLVDHLHRCHAHSVAEGGLPRSAVEWGADHVTA</sequence>
<dbReference type="SUPFAM" id="SSF53800">
    <property type="entry name" value="Chelatase"/>
    <property type="match status" value="1"/>
</dbReference>
<keyword evidence="2" id="KW-1185">Reference proteome</keyword>
<reference evidence="1 2" key="1">
    <citation type="submission" date="2014-03" db="EMBL/GenBank/DDBJ databases">
        <title>The draft genome sequence of Thalassospira alkalitolerans JCM 18968.</title>
        <authorList>
            <person name="Lai Q."/>
            <person name="Shao Z."/>
        </authorList>
    </citation>
    <scope>NUCLEOTIDE SEQUENCE [LARGE SCALE GENOMIC DNA]</scope>
    <source>
        <strain evidence="1 2">JCM 18968</strain>
    </source>
</reference>
<dbReference type="AlphaFoldDB" id="A0A1Y2LEF0"/>
<evidence type="ECO:0000313" key="1">
    <source>
        <dbReference type="EMBL" id="OSQ49459.1"/>
    </source>
</evidence>
<dbReference type="STRING" id="1293890.TALK_03640"/>
<protein>
    <recommendedName>
        <fullName evidence="3">Cobalamin biosynthesis protein CbiX</fullName>
    </recommendedName>
</protein>
<organism evidence="1 2">
    <name type="scientific">Thalassospira alkalitolerans</name>
    <dbReference type="NCBI Taxonomy" id="1293890"/>
    <lineage>
        <taxon>Bacteria</taxon>
        <taxon>Pseudomonadati</taxon>
        <taxon>Pseudomonadota</taxon>
        <taxon>Alphaproteobacteria</taxon>
        <taxon>Rhodospirillales</taxon>
        <taxon>Thalassospiraceae</taxon>
        <taxon>Thalassospira</taxon>
    </lineage>
</organism>
<dbReference type="EMBL" id="JFKB01000002">
    <property type="protein sequence ID" value="OSQ49459.1"/>
    <property type="molecule type" value="Genomic_DNA"/>
</dbReference>
<evidence type="ECO:0000313" key="2">
    <source>
        <dbReference type="Proteomes" id="UP000193396"/>
    </source>
</evidence>
<dbReference type="Gene3D" id="3.40.50.1400">
    <property type="match status" value="2"/>
</dbReference>
<dbReference type="RefSeq" id="WP_169714930.1">
    <property type="nucleotide sequence ID" value="NZ_JBLXAE010000013.1"/>
</dbReference>
<comment type="caution">
    <text evidence="1">The sequence shown here is derived from an EMBL/GenBank/DDBJ whole genome shotgun (WGS) entry which is preliminary data.</text>
</comment>
<gene>
    <name evidence="1" type="ORF">TALK_03640</name>
</gene>
<proteinExistence type="predicted"/>
<accession>A0A1Y2LEF0</accession>
<evidence type="ECO:0008006" key="3">
    <source>
        <dbReference type="Google" id="ProtNLM"/>
    </source>
</evidence>